<feature type="signal peptide" evidence="1">
    <location>
        <begin position="1"/>
        <end position="24"/>
    </location>
</feature>
<feature type="chain" id="PRO_5007300255" description="Kazal-like domain-containing protein" evidence="1">
    <location>
        <begin position="25"/>
        <end position="77"/>
    </location>
</feature>
<reference evidence="2 3" key="1">
    <citation type="journal article" date="2008" name="Nature">
        <title>The genome of the model beetle and pest Tribolium castaneum.</title>
        <authorList>
            <consortium name="Tribolium Genome Sequencing Consortium"/>
            <person name="Richards S."/>
            <person name="Gibbs R.A."/>
            <person name="Weinstock G.M."/>
            <person name="Brown S.J."/>
            <person name="Denell R."/>
            <person name="Beeman R.W."/>
            <person name="Gibbs R."/>
            <person name="Beeman R.W."/>
            <person name="Brown S.J."/>
            <person name="Bucher G."/>
            <person name="Friedrich M."/>
            <person name="Grimmelikhuijzen C.J."/>
            <person name="Klingler M."/>
            <person name="Lorenzen M."/>
            <person name="Richards S."/>
            <person name="Roth S."/>
            <person name="Schroder R."/>
            <person name="Tautz D."/>
            <person name="Zdobnov E.M."/>
            <person name="Muzny D."/>
            <person name="Gibbs R.A."/>
            <person name="Weinstock G.M."/>
            <person name="Attaway T."/>
            <person name="Bell S."/>
            <person name="Buhay C.J."/>
            <person name="Chandrabose M.N."/>
            <person name="Chavez D."/>
            <person name="Clerk-Blankenburg K.P."/>
            <person name="Cree A."/>
            <person name="Dao M."/>
            <person name="Davis C."/>
            <person name="Chacko J."/>
            <person name="Dinh H."/>
            <person name="Dugan-Rocha S."/>
            <person name="Fowler G."/>
            <person name="Garner T.T."/>
            <person name="Garnes J."/>
            <person name="Gnirke A."/>
            <person name="Hawes A."/>
            <person name="Hernandez J."/>
            <person name="Hines S."/>
            <person name="Holder M."/>
            <person name="Hume J."/>
            <person name="Jhangiani S.N."/>
            <person name="Joshi V."/>
            <person name="Khan Z.M."/>
            <person name="Jackson L."/>
            <person name="Kovar C."/>
            <person name="Kowis A."/>
            <person name="Lee S."/>
            <person name="Lewis L.R."/>
            <person name="Margolis J."/>
            <person name="Morgan M."/>
            <person name="Nazareth L.V."/>
            <person name="Nguyen N."/>
            <person name="Okwuonu G."/>
            <person name="Parker D."/>
            <person name="Richards S."/>
            <person name="Ruiz S.J."/>
            <person name="Santibanez J."/>
            <person name="Savard J."/>
            <person name="Scherer S.E."/>
            <person name="Schneider B."/>
            <person name="Sodergren E."/>
            <person name="Tautz D."/>
            <person name="Vattahil S."/>
            <person name="Villasana D."/>
            <person name="White C.S."/>
            <person name="Wright R."/>
            <person name="Park Y."/>
            <person name="Beeman R.W."/>
            <person name="Lord J."/>
            <person name="Oppert B."/>
            <person name="Lorenzen M."/>
            <person name="Brown S."/>
            <person name="Wang L."/>
            <person name="Savard J."/>
            <person name="Tautz D."/>
            <person name="Richards S."/>
            <person name="Weinstock G."/>
            <person name="Gibbs R.A."/>
            <person name="Liu Y."/>
            <person name="Worley K."/>
            <person name="Weinstock G."/>
            <person name="Elsik C.G."/>
            <person name="Reese J.T."/>
            <person name="Elhaik E."/>
            <person name="Landan G."/>
            <person name="Graur D."/>
            <person name="Arensburger P."/>
            <person name="Atkinson P."/>
            <person name="Beeman R.W."/>
            <person name="Beidler J."/>
            <person name="Brown S.J."/>
            <person name="Demuth J.P."/>
            <person name="Drury D.W."/>
            <person name="Du Y.Z."/>
            <person name="Fujiwara H."/>
            <person name="Lorenzen M."/>
            <person name="Maselli V."/>
            <person name="Osanai M."/>
            <person name="Park Y."/>
            <person name="Robertson H.M."/>
            <person name="Tu Z."/>
            <person name="Wang J.J."/>
            <person name="Wang S."/>
            <person name="Richards S."/>
            <person name="Song H."/>
            <person name="Zhang L."/>
            <person name="Sodergren E."/>
            <person name="Werner D."/>
            <person name="Stanke M."/>
            <person name="Morgenstern B."/>
            <person name="Solovyev V."/>
            <person name="Kosarev P."/>
            <person name="Brown G."/>
            <person name="Chen H.C."/>
            <person name="Ermolaeva O."/>
            <person name="Hlavina W."/>
            <person name="Kapustin Y."/>
            <person name="Kiryutin B."/>
            <person name="Kitts P."/>
            <person name="Maglott D."/>
            <person name="Pruitt K."/>
            <person name="Sapojnikov V."/>
            <person name="Souvorov A."/>
            <person name="Mackey A.J."/>
            <person name="Waterhouse R.M."/>
            <person name="Wyder S."/>
            <person name="Zdobnov E.M."/>
            <person name="Zdobnov E.M."/>
            <person name="Wyder S."/>
            <person name="Kriventseva E.V."/>
            <person name="Kadowaki T."/>
            <person name="Bork P."/>
            <person name="Aranda M."/>
            <person name="Bao R."/>
            <person name="Beermann A."/>
            <person name="Berns N."/>
            <person name="Bolognesi R."/>
            <person name="Bonneton F."/>
            <person name="Bopp D."/>
            <person name="Brown S.J."/>
            <person name="Bucher G."/>
            <person name="Butts T."/>
            <person name="Chaumot A."/>
            <person name="Denell R.E."/>
            <person name="Ferrier D.E."/>
            <person name="Friedrich M."/>
            <person name="Gordon C.M."/>
            <person name="Jindra M."/>
            <person name="Klingler M."/>
            <person name="Lan Q."/>
            <person name="Lattorff H.M."/>
            <person name="Laudet V."/>
            <person name="von Levetsow C."/>
            <person name="Liu Z."/>
            <person name="Lutz R."/>
            <person name="Lynch J.A."/>
            <person name="da Fonseca R.N."/>
            <person name="Posnien N."/>
            <person name="Reuter R."/>
            <person name="Roth S."/>
            <person name="Savard J."/>
            <person name="Schinko J.B."/>
            <person name="Schmitt C."/>
            <person name="Schoppmeier M."/>
            <person name="Schroder R."/>
            <person name="Shippy T.D."/>
            <person name="Simonnet F."/>
            <person name="Marques-Souza H."/>
            <person name="Tautz D."/>
            <person name="Tomoyasu Y."/>
            <person name="Trauner J."/>
            <person name="Van der Zee M."/>
            <person name="Vervoort M."/>
            <person name="Wittkopp N."/>
            <person name="Wimmer E.A."/>
            <person name="Yang X."/>
            <person name="Jones A.K."/>
            <person name="Sattelle D.B."/>
            <person name="Ebert P.R."/>
            <person name="Nelson D."/>
            <person name="Scott J.G."/>
            <person name="Beeman R.W."/>
            <person name="Muthukrishnan S."/>
            <person name="Kramer K.J."/>
            <person name="Arakane Y."/>
            <person name="Beeman R.W."/>
            <person name="Zhu Q."/>
            <person name="Hogenkamp D."/>
            <person name="Dixit R."/>
            <person name="Oppert B."/>
            <person name="Jiang H."/>
            <person name="Zou Z."/>
            <person name="Marshall J."/>
            <person name="Elpidina E."/>
            <person name="Vinokurov K."/>
            <person name="Oppert C."/>
            <person name="Zou Z."/>
            <person name="Evans J."/>
            <person name="Lu Z."/>
            <person name="Zhao P."/>
            <person name="Sumathipala N."/>
            <person name="Altincicek B."/>
            <person name="Vilcinskas A."/>
            <person name="Williams M."/>
            <person name="Hultmark D."/>
            <person name="Hetru C."/>
            <person name="Jiang H."/>
            <person name="Grimmelikhuijzen C.J."/>
            <person name="Hauser F."/>
            <person name="Cazzamali G."/>
            <person name="Williamson M."/>
            <person name="Park Y."/>
            <person name="Li B."/>
            <person name="Tanaka Y."/>
            <person name="Predel R."/>
            <person name="Neupert S."/>
            <person name="Schachtner J."/>
            <person name="Verleyen P."/>
            <person name="Raible F."/>
            <person name="Bork P."/>
            <person name="Friedrich M."/>
            <person name="Walden K.K."/>
            <person name="Robertson H.M."/>
            <person name="Angeli S."/>
            <person name="Foret S."/>
            <person name="Bucher G."/>
            <person name="Schuetz S."/>
            <person name="Maleszka R."/>
            <person name="Wimmer E.A."/>
            <person name="Beeman R.W."/>
            <person name="Lorenzen M."/>
            <person name="Tomoyasu Y."/>
            <person name="Miller S.C."/>
            <person name="Grossmann D."/>
            <person name="Bucher G."/>
        </authorList>
    </citation>
    <scope>NUCLEOTIDE SEQUENCE [LARGE SCALE GENOMIC DNA]</scope>
    <source>
        <strain evidence="2 3">Georgia GA2</strain>
    </source>
</reference>
<dbReference type="SUPFAM" id="SSF100895">
    <property type="entry name" value="Kazal-type serine protease inhibitors"/>
    <property type="match status" value="1"/>
</dbReference>
<accession>A0A139WMC7</accession>
<name>A0A139WMC7_TRICA</name>
<proteinExistence type="predicted"/>
<evidence type="ECO:0008006" key="4">
    <source>
        <dbReference type="Google" id="ProtNLM"/>
    </source>
</evidence>
<keyword evidence="1" id="KW-0732">Signal</keyword>
<dbReference type="InterPro" id="IPR036058">
    <property type="entry name" value="Kazal_dom_sf"/>
</dbReference>
<evidence type="ECO:0000313" key="2">
    <source>
        <dbReference type="EMBL" id="KYB28987.1"/>
    </source>
</evidence>
<dbReference type="AlphaFoldDB" id="A0A139WMC7"/>
<reference evidence="2 3" key="2">
    <citation type="journal article" date="2010" name="Nucleic Acids Res.">
        <title>BeetleBase in 2010: revisions to provide comprehensive genomic information for Tribolium castaneum.</title>
        <authorList>
            <person name="Kim H.S."/>
            <person name="Murphy T."/>
            <person name="Xia J."/>
            <person name="Caragea D."/>
            <person name="Park Y."/>
            <person name="Beeman R.W."/>
            <person name="Lorenzen M.D."/>
            <person name="Butcher S."/>
            <person name="Manak J.R."/>
            <person name="Brown S.J."/>
        </authorList>
    </citation>
    <scope>GENOME REANNOTATION</scope>
    <source>
        <strain evidence="2 3">Georgia GA2</strain>
    </source>
</reference>
<dbReference type="Gene3D" id="3.30.60.30">
    <property type="match status" value="1"/>
</dbReference>
<organism evidence="2 3">
    <name type="scientific">Tribolium castaneum</name>
    <name type="common">Red flour beetle</name>
    <dbReference type="NCBI Taxonomy" id="7070"/>
    <lineage>
        <taxon>Eukaryota</taxon>
        <taxon>Metazoa</taxon>
        <taxon>Ecdysozoa</taxon>
        <taxon>Arthropoda</taxon>
        <taxon>Hexapoda</taxon>
        <taxon>Insecta</taxon>
        <taxon>Pterygota</taxon>
        <taxon>Neoptera</taxon>
        <taxon>Endopterygota</taxon>
        <taxon>Coleoptera</taxon>
        <taxon>Polyphaga</taxon>
        <taxon>Cucujiformia</taxon>
        <taxon>Tenebrionidae</taxon>
        <taxon>Tenebrionidae incertae sedis</taxon>
        <taxon>Tribolium</taxon>
    </lineage>
</organism>
<keyword evidence="3" id="KW-1185">Reference proteome</keyword>
<dbReference type="EMBL" id="KQ971316">
    <property type="protein sequence ID" value="KYB28987.1"/>
    <property type="molecule type" value="Genomic_DNA"/>
</dbReference>
<dbReference type="Proteomes" id="UP000007266">
    <property type="component" value="Linkage group 2"/>
</dbReference>
<protein>
    <recommendedName>
        <fullName evidence="4">Kazal-like domain-containing protein</fullName>
    </recommendedName>
</protein>
<evidence type="ECO:0000313" key="3">
    <source>
        <dbReference type="Proteomes" id="UP000007266"/>
    </source>
</evidence>
<sequence length="77" mass="8659">MTKYFVLFFAEFQTIISECPVCDANDYNPVCSSGKAFKSECHLLSLHCSKHVVLTSPLFGKCLQLHNPKPNVPSLHF</sequence>
<gene>
    <name evidence="2" type="primary">AUGUSTUS-3.0.2_34569</name>
    <name evidence="2" type="ORF">TcasGA2_TC034569</name>
</gene>
<evidence type="ECO:0000256" key="1">
    <source>
        <dbReference type="SAM" id="SignalP"/>
    </source>
</evidence>
<dbReference type="InParanoid" id="A0A139WMC7"/>